<evidence type="ECO:0000256" key="7">
    <source>
        <dbReference type="ARBA" id="ARBA00023163"/>
    </source>
</evidence>
<dbReference type="EMBL" id="CAJRAY010000083">
    <property type="protein sequence ID" value="CAG5091712.1"/>
    <property type="molecule type" value="Genomic_DNA"/>
</dbReference>
<keyword evidence="6" id="KW-0238">DNA-binding</keyword>
<dbReference type="InterPro" id="IPR020449">
    <property type="entry name" value="Tscrpt_reg_AraC-type_HTH"/>
</dbReference>
<evidence type="ECO:0000259" key="10">
    <source>
        <dbReference type="PROSITE" id="PS50110"/>
    </source>
</evidence>
<dbReference type="InterPro" id="IPR011006">
    <property type="entry name" value="CheY-like_superfamily"/>
</dbReference>
<evidence type="ECO:0000256" key="2">
    <source>
        <dbReference type="ARBA" id="ARBA00022490"/>
    </source>
</evidence>
<proteinExistence type="predicted"/>
<dbReference type="SMART" id="SM00448">
    <property type="entry name" value="REC"/>
    <property type="match status" value="1"/>
</dbReference>
<dbReference type="PROSITE" id="PS50110">
    <property type="entry name" value="RESPONSE_REGULATORY"/>
    <property type="match status" value="1"/>
</dbReference>
<gene>
    <name evidence="11" type="primary">txxe 3453-yesN</name>
    <name evidence="11" type="ORF">TXXE_16185</name>
</gene>
<dbReference type="SMART" id="SM00342">
    <property type="entry name" value="HTH_ARAC"/>
    <property type="match status" value="1"/>
</dbReference>
<dbReference type="SUPFAM" id="SSF46689">
    <property type="entry name" value="Homeodomain-like"/>
    <property type="match status" value="2"/>
</dbReference>
<dbReference type="Pfam" id="PF12833">
    <property type="entry name" value="HTH_18"/>
    <property type="match status" value="1"/>
</dbReference>
<keyword evidence="3 8" id="KW-0597">Phosphoprotein</keyword>
<organism evidence="11 12">
    <name type="scientific">Thermobacillus xylanilyticus</name>
    <dbReference type="NCBI Taxonomy" id="76633"/>
    <lineage>
        <taxon>Bacteria</taxon>
        <taxon>Bacillati</taxon>
        <taxon>Bacillota</taxon>
        <taxon>Bacilli</taxon>
        <taxon>Bacillales</taxon>
        <taxon>Paenibacillaceae</taxon>
        <taxon>Thermobacillus</taxon>
    </lineage>
</organism>
<dbReference type="Pfam" id="PF00072">
    <property type="entry name" value="Response_reg"/>
    <property type="match status" value="1"/>
</dbReference>
<evidence type="ECO:0000313" key="12">
    <source>
        <dbReference type="Proteomes" id="UP000681526"/>
    </source>
</evidence>
<sequence length="520" mass="58055">MHKVLLVDDEVFARTGLRGLIPWNSLGFEIVAEAENGEEALQMIRDEQPDLVVTDIRMPVLDGLELIRTVKEQEIGNPKFIIISGYNDFKYAQQAVRFGVEDFILKPIDEAELEDTLKRVAESLKRDQLLEAGHPALHLSLLESLLTGRLDKPYIPGAAAALGLPAGRELCYIIAEVNDVGAEADTESADAGHWKAELIRAAAALTGGREPLLHEHGEWTAGLLLPLGESLQSWEAAAEKLRQAVRLRGGVLRLYVGKPAGTPEQIHRSYRSAKQTMDYKYALDGQAVLSGKDTEGLALVRTELPSDLFDRLLHAMEERDANAAEAVLDEIFDTFRSSRFAPDAVAASIARLIRAVNRTVQAMDGDEQALAGCTALAGWQEKPMTLQGLKRLAAAFVEEASDYMAELRKEKAKGSIHKIKQHIERHFRENISLKVIAQQYYMNPVYLGQLFKKTYGVYFNDFLLDLRIQEAKRLLRQTDMRIYEIAAEVGFSNPEYFAAQFEKVVSMTPKEYRTALTSKT</sequence>
<dbReference type="PROSITE" id="PS01124">
    <property type="entry name" value="HTH_ARAC_FAMILY_2"/>
    <property type="match status" value="1"/>
</dbReference>
<feature type="domain" description="Response regulatory" evidence="10">
    <location>
        <begin position="3"/>
        <end position="121"/>
    </location>
</feature>
<dbReference type="Proteomes" id="UP000681526">
    <property type="component" value="Unassembled WGS sequence"/>
</dbReference>
<evidence type="ECO:0000256" key="5">
    <source>
        <dbReference type="ARBA" id="ARBA00023015"/>
    </source>
</evidence>
<evidence type="ECO:0000256" key="1">
    <source>
        <dbReference type="ARBA" id="ARBA00004496"/>
    </source>
</evidence>
<dbReference type="Pfam" id="PF17853">
    <property type="entry name" value="GGDEF_2"/>
    <property type="match status" value="1"/>
</dbReference>
<evidence type="ECO:0000259" key="9">
    <source>
        <dbReference type="PROSITE" id="PS01124"/>
    </source>
</evidence>
<dbReference type="PANTHER" id="PTHR42713:SF3">
    <property type="entry name" value="TRANSCRIPTIONAL REGULATORY PROTEIN HPTR"/>
    <property type="match status" value="1"/>
</dbReference>
<keyword evidence="7" id="KW-0804">Transcription</keyword>
<accession>A0ABN7S5D9</accession>
<dbReference type="PROSITE" id="PS00041">
    <property type="entry name" value="HTH_ARAC_FAMILY_1"/>
    <property type="match status" value="1"/>
</dbReference>
<keyword evidence="5" id="KW-0805">Transcription regulation</keyword>
<dbReference type="InterPro" id="IPR018062">
    <property type="entry name" value="HTH_AraC-typ_CS"/>
</dbReference>
<protein>
    <submittedName>
        <fullName evidence="11">Two component transcriptional regulator, AraC family</fullName>
    </submittedName>
</protein>
<keyword evidence="2" id="KW-0963">Cytoplasm</keyword>
<evidence type="ECO:0000256" key="8">
    <source>
        <dbReference type="PROSITE-ProRule" id="PRU00169"/>
    </source>
</evidence>
<dbReference type="CDD" id="cd17536">
    <property type="entry name" value="REC_YesN-like"/>
    <property type="match status" value="1"/>
</dbReference>
<evidence type="ECO:0000256" key="4">
    <source>
        <dbReference type="ARBA" id="ARBA00023012"/>
    </source>
</evidence>
<dbReference type="SUPFAM" id="SSF52172">
    <property type="entry name" value="CheY-like"/>
    <property type="match status" value="1"/>
</dbReference>
<keyword evidence="4" id="KW-0902">Two-component regulatory system</keyword>
<evidence type="ECO:0000313" key="11">
    <source>
        <dbReference type="EMBL" id="CAG5091712.1"/>
    </source>
</evidence>
<evidence type="ECO:0000256" key="6">
    <source>
        <dbReference type="ARBA" id="ARBA00023125"/>
    </source>
</evidence>
<keyword evidence="12" id="KW-1185">Reference proteome</keyword>
<evidence type="ECO:0000256" key="3">
    <source>
        <dbReference type="ARBA" id="ARBA00022553"/>
    </source>
</evidence>
<dbReference type="InterPro" id="IPR001789">
    <property type="entry name" value="Sig_transdc_resp-reg_receiver"/>
</dbReference>
<dbReference type="Gene3D" id="3.40.50.2300">
    <property type="match status" value="1"/>
</dbReference>
<dbReference type="InterPro" id="IPR051552">
    <property type="entry name" value="HptR"/>
</dbReference>
<reference evidence="11 12" key="1">
    <citation type="submission" date="2021-04" db="EMBL/GenBank/DDBJ databases">
        <authorList>
            <person name="Rakotoarivonina H."/>
        </authorList>
    </citation>
    <scope>NUCLEOTIDE SEQUENCE [LARGE SCALE GENOMIC DNA]</scope>
    <source>
        <strain evidence="11 12">XE</strain>
    </source>
</reference>
<dbReference type="RefSeq" id="WP_213485754.1">
    <property type="nucleotide sequence ID" value="NZ_CAJRAY010000083.1"/>
</dbReference>
<comment type="caution">
    <text evidence="11">The sequence shown here is derived from an EMBL/GenBank/DDBJ whole genome shotgun (WGS) entry which is preliminary data.</text>
</comment>
<feature type="modified residue" description="4-aspartylphosphate" evidence="8">
    <location>
        <position position="55"/>
    </location>
</feature>
<dbReference type="Gene3D" id="1.10.10.60">
    <property type="entry name" value="Homeodomain-like"/>
    <property type="match status" value="2"/>
</dbReference>
<feature type="domain" description="HTH araC/xylS-type" evidence="9">
    <location>
        <begin position="417"/>
        <end position="515"/>
    </location>
</feature>
<comment type="subcellular location">
    <subcellularLocation>
        <location evidence="1">Cytoplasm</location>
    </subcellularLocation>
</comment>
<dbReference type="InterPro" id="IPR041522">
    <property type="entry name" value="CdaR_GGDEF"/>
</dbReference>
<dbReference type="InterPro" id="IPR009057">
    <property type="entry name" value="Homeodomain-like_sf"/>
</dbReference>
<dbReference type="PRINTS" id="PR00032">
    <property type="entry name" value="HTHARAC"/>
</dbReference>
<name>A0ABN7S5D9_THEXY</name>
<dbReference type="PANTHER" id="PTHR42713">
    <property type="entry name" value="HISTIDINE KINASE-RELATED"/>
    <property type="match status" value="1"/>
</dbReference>
<dbReference type="InterPro" id="IPR018060">
    <property type="entry name" value="HTH_AraC"/>
</dbReference>